<comment type="caution">
    <text evidence="1">The sequence shown here is derived from an EMBL/GenBank/DDBJ whole genome shotgun (WGS) entry which is preliminary data.</text>
</comment>
<dbReference type="EMBL" id="PGOL01000357">
    <property type="protein sequence ID" value="PKI71821.1"/>
    <property type="molecule type" value="Genomic_DNA"/>
</dbReference>
<gene>
    <name evidence="1" type="ORF">CRG98_007760</name>
</gene>
<name>A0A2I0KTP0_PUNGR</name>
<proteinExistence type="predicted"/>
<reference evidence="1 2" key="1">
    <citation type="submission" date="2017-11" db="EMBL/GenBank/DDBJ databases">
        <title>De-novo sequencing of pomegranate (Punica granatum L.) genome.</title>
        <authorList>
            <person name="Akparov Z."/>
            <person name="Amiraslanov A."/>
            <person name="Hajiyeva S."/>
            <person name="Abbasov M."/>
            <person name="Kaur K."/>
            <person name="Hamwieh A."/>
            <person name="Solovyev V."/>
            <person name="Salamov A."/>
            <person name="Braich B."/>
            <person name="Kosarev P."/>
            <person name="Mahmoud A."/>
            <person name="Hajiyev E."/>
            <person name="Babayeva S."/>
            <person name="Izzatullayeva V."/>
            <person name="Mammadov A."/>
            <person name="Mammadov A."/>
            <person name="Sharifova S."/>
            <person name="Ojaghi J."/>
            <person name="Eynullazada K."/>
            <person name="Bayramov B."/>
            <person name="Abdulazimova A."/>
            <person name="Shahmuradov I."/>
        </authorList>
    </citation>
    <scope>NUCLEOTIDE SEQUENCE [LARGE SCALE GENOMIC DNA]</scope>
    <source>
        <strain evidence="2">cv. AG2017</strain>
        <tissue evidence="1">Leaf</tissue>
    </source>
</reference>
<protein>
    <submittedName>
        <fullName evidence="1">Uncharacterized protein</fullName>
    </submittedName>
</protein>
<sequence>MSLFGMVSQNGVLTAAIRAELLELEDDCTVGSGSCIEGAPRYLVECLWALGAVKLVTWLRIHRSWWYILLRPSVLYFLRHSSSQASVIIVRRRQLRLPVSISV</sequence>
<dbReference type="Proteomes" id="UP000233551">
    <property type="component" value="Unassembled WGS sequence"/>
</dbReference>
<accession>A0A2I0KTP0</accession>
<dbReference type="AlphaFoldDB" id="A0A2I0KTP0"/>
<evidence type="ECO:0000313" key="2">
    <source>
        <dbReference type="Proteomes" id="UP000233551"/>
    </source>
</evidence>
<organism evidence="1 2">
    <name type="scientific">Punica granatum</name>
    <name type="common">Pomegranate</name>
    <dbReference type="NCBI Taxonomy" id="22663"/>
    <lineage>
        <taxon>Eukaryota</taxon>
        <taxon>Viridiplantae</taxon>
        <taxon>Streptophyta</taxon>
        <taxon>Embryophyta</taxon>
        <taxon>Tracheophyta</taxon>
        <taxon>Spermatophyta</taxon>
        <taxon>Magnoliopsida</taxon>
        <taxon>eudicotyledons</taxon>
        <taxon>Gunneridae</taxon>
        <taxon>Pentapetalae</taxon>
        <taxon>rosids</taxon>
        <taxon>malvids</taxon>
        <taxon>Myrtales</taxon>
        <taxon>Lythraceae</taxon>
        <taxon>Punica</taxon>
    </lineage>
</organism>
<keyword evidence="2" id="KW-1185">Reference proteome</keyword>
<evidence type="ECO:0000313" key="1">
    <source>
        <dbReference type="EMBL" id="PKI71821.1"/>
    </source>
</evidence>